<accession>A0A6V7H7M3</accession>
<sequence length="49" mass="5516">MLRCLMKNSAVQTADFCVYRSPSRKVPCHFHAESLSCENDAVTAWSPMP</sequence>
<reference evidence="1" key="1">
    <citation type="submission" date="2020-07" db="EMBL/GenBank/DDBJ databases">
        <authorList>
            <person name="Nazaruddin N."/>
        </authorList>
    </citation>
    <scope>NUCLEOTIDE SEQUENCE</scope>
</reference>
<dbReference type="Proteomes" id="UP000752696">
    <property type="component" value="Unassembled WGS sequence"/>
</dbReference>
<dbReference type="EMBL" id="CAJDYZ010008978">
    <property type="protein sequence ID" value="CAD1476042.1"/>
    <property type="molecule type" value="Genomic_DNA"/>
</dbReference>
<evidence type="ECO:0000313" key="1">
    <source>
        <dbReference type="EMBL" id="CAD1476042.1"/>
    </source>
</evidence>
<protein>
    <submittedName>
        <fullName evidence="1">Uncharacterized protein</fullName>
    </submittedName>
</protein>
<keyword evidence="2" id="KW-1185">Reference proteome</keyword>
<comment type="caution">
    <text evidence="1">The sequence shown here is derived from an EMBL/GenBank/DDBJ whole genome shotgun (WGS) entry which is preliminary data.</text>
</comment>
<dbReference type="AlphaFoldDB" id="A0A6V7H7M3"/>
<feature type="non-terminal residue" evidence="1">
    <location>
        <position position="49"/>
    </location>
</feature>
<evidence type="ECO:0000313" key="2">
    <source>
        <dbReference type="Proteomes" id="UP000752696"/>
    </source>
</evidence>
<organism evidence="1 2">
    <name type="scientific">Heterotrigona itama</name>
    <dbReference type="NCBI Taxonomy" id="395501"/>
    <lineage>
        <taxon>Eukaryota</taxon>
        <taxon>Metazoa</taxon>
        <taxon>Ecdysozoa</taxon>
        <taxon>Arthropoda</taxon>
        <taxon>Hexapoda</taxon>
        <taxon>Insecta</taxon>
        <taxon>Pterygota</taxon>
        <taxon>Neoptera</taxon>
        <taxon>Endopterygota</taxon>
        <taxon>Hymenoptera</taxon>
        <taxon>Apocrita</taxon>
        <taxon>Aculeata</taxon>
        <taxon>Apoidea</taxon>
        <taxon>Anthophila</taxon>
        <taxon>Apidae</taxon>
        <taxon>Heterotrigona</taxon>
    </lineage>
</organism>
<proteinExistence type="predicted"/>
<name>A0A6V7H7M3_9HYME</name>
<gene>
    <name evidence="1" type="ORF">MHI_LOCUS614810</name>
</gene>